<comment type="cofactor">
    <cofactor evidence="1">
        <name>heme</name>
        <dbReference type="ChEBI" id="CHEBI:30413"/>
    </cofactor>
</comment>
<keyword evidence="4" id="KW-0349">Heme</keyword>
<comment type="similarity">
    <text evidence="3">Belongs to the cytochrome P450 family.</text>
</comment>
<dbReference type="GO" id="GO:0004497">
    <property type="term" value="F:monooxygenase activity"/>
    <property type="evidence" value="ECO:0007669"/>
    <property type="project" value="UniProtKB-KW"/>
</dbReference>
<sequence length="98" mass="10812">MRKLVTLDLLTHQKINSFQSVRTQQVDLMIKSLKNDGGCVVDLSAKVAKLSADITCSMVFGKKYMDEELDKRGFKGILQEVVHLGATPNLGDFSPSLV</sequence>
<dbReference type="EMBL" id="GEDG01030594">
    <property type="protein sequence ID" value="JAP11841.1"/>
    <property type="molecule type" value="Transcribed_RNA"/>
</dbReference>
<keyword evidence="5" id="KW-0479">Metal-binding</keyword>
<name>A0A0V0GUP5_SOLCH</name>
<evidence type="ECO:0000256" key="5">
    <source>
        <dbReference type="ARBA" id="ARBA00022723"/>
    </source>
</evidence>
<evidence type="ECO:0000256" key="6">
    <source>
        <dbReference type="ARBA" id="ARBA00023002"/>
    </source>
</evidence>
<evidence type="ECO:0000256" key="3">
    <source>
        <dbReference type="ARBA" id="ARBA00010617"/>
    </source>
</evidence>
<dbReference type="PANTHER" id="PTHR47943:SF2">
    <property type="entry name" value="CYTOCHROME P450"/>
    <property type="match status" value="1"/>
</dbReference>
<dbReference type="SUPFAM" id="SSF48264">
    <property type="entry name" value="Cytochrome P450"/>
    <property type="match status" value="1"/>
</dbReference>
<dbReference type="GO" id="GO:0016705">
    <property type="term" value="F:oxidoreductase activity, acting on paired donors, with incorporation or reduction of molecular oxygen"/>
    <property type="evidence" value="ECO:0007669"/>
    <property type="project" value="InterPro"/>
</dbReference>
<dbReference type="GO" id="GO:0020037">
    <property type="term" value="F:heme binding"/>
    <property type="evidence" value="ECO:0007669"/>
    <property type="project" value="InterPro"/>
</dbReference>
<comment type="subcellular location">
    <subcellularLocation>
        <location evidence="2">Membrane</location>
    </subcellularLocation>
</comment>
<dbReference type="GO" id="GO:0016020">
    <property type="term" value="C:membrane"/>
    <property type="evidence" value="ECO:0007669"/>
    <property type="project" value="UniProtKB-SubCell"/>
</dbReference>
<keyword evidence="6" id="KW-0560">Oxidoreductase</keyword>
<protein>
    <submittedName>
        <fullName evidence="10">Putative ovule protein</fullName>
    </submittedName>
</protein>
<dbReference type="AlphaFoldDB" id="A0A0V0GUP5"/>
<evidence type="ECO:0000256" key="1">
    <source>
        <dbReference type="ARBA" id="ARBA00001971"/>
    </source>
</evidence>
<evidence type="ECO:0000256" key="8">
    <source>
        <dbReference type="ARBA" id="ARBA00023033"/>
    </source>
</evidence>
<dbReference type="InterPro" id="IPR036396">
    <property type="entry name" value="Cyt_P450_sf"/>
</dbReference>
<evidence type="ECO:0000256" key="9">
    <source>
        <dbReference type="ARBA" id="ARBA00023136"/>
    </source>
</evidence>
<evidence type="ECO:0000313" key="10">
    <source>
        <dbReference type="EMBL" id="JAP11841.1"/>
    </source>
</evidence>
<accession>A0A0V0GUP5</accession>
<keyword evidence="9" id="KW-0472">Membrane</keyword>
<dbReference type="PANTHER" id="PTHR47943">
    <property type="entry name" value="CYTOCHROME P450 93A3-LIKE"/>
    <property type="match status" value="1"/>
</dbReference>
<reference evidence="10" key="1">
    <citation type="submission" date="2015-12" db="EMBL/GenBank/DDBJ databases">
        <title>Gene expression during late stages of embryo sac development: a critical building block for successful pollen-pistil interactions.</title>
        <authorList>
            <person name="Liu Y."/>
            <person name="Joly V."/>
            <person name="Sabar M."/>
            <person name="Matton D.P."/>
        </authorList>
    </citation>
    <scope>NUCLEOTIDE SEQUENCE</scope>
</reference>
<evidence type="ECO:0000256" key="4">
    <source>
        <dbReference type="ARBA" id="ARBA00022617"/>
    </source>
</evidence>
<evidence type="ECO:0000256" key="7">
    <source>
        <dbReference type="ARBA" id="ARBA00023004"/>
    </source>
</evidence>
<proteinExistence type="inferred from homology"/>
<dbReference type="Gene3D" id="1.10.630.10">
    <property type="entry name" value="Cytochrome P450"/>
    <property type="match status" value="1"/>
</dbReference>
<dbReference type="GO" id="GO:0005506">
    <property type="term" value="F:iron ion binding"/>
    <property type="evidence" value="ECO:0007669"/>
    <property type="project" value="InterPro"/>
</dbReference>
<evidence type="ECO:0000256" key="2">
    <source>
        <dbReference type="ARBA" id="ARBA00004370"/>
    </source>
</evidence>
<keyword evidence="7" id="KW-0408">Iron</keyword>
<organism evidence="10">
    <name type="scientific">Solanum chacoense</name>
    <name type="common">Chaco potato</name>
    <dbReference type="NCBI Taxonomy" id="4108"/>
    <lineage>
        <taxon>Eukaryota</taxon>
        <taxon>Viridiplantae</taxon>
        <taxon>Streptophyta</taxon>
        <taxon>Embryophyta</taxon>
        <taxon>Tracheophyta</taxon>
        <taxon>Spermatophyta</taxon>
        <taxon>Magnoliopsida</taxon>
        <taxon>eudicotyledons</taxon>
        <taxon>Gunneridae</taxon>
        <taxon>Pentapetalae</taxon>
        <taxon>asterids</taxon>
        <taxon>lamiids</taxon>
        <taxon>Solanales</taxon>
        <taxon>Solanaceae</taxon>
        <taxon>Solanoideae</taxon>
        <taxon>Solaneae</taxon>
        <taxon>Solanum</taxon>
    </lineage>
</organism>
<keyword evidence="8" id="KW-0503">Monooxygenase</keyword>